<dbReference type="Proteomes" id="UP000268162">
    <property type="component" value="Unassembled WGS sequence"/>
</dbReference>
<evidence type="ECO:0000313" key="3">
    <source>
        <dbReference type="Proteomes" id="UP000268162"/>
    </source>
</evidence>
<feature type="chain" id="PRO_5020912260" evidence="1">
    <location>
        <begin position="21"/>
        <end position="136"/>
    </location>
</feature>
<organism evidence="2 3">
    <name type="scientific">Dimargaris cristalligena</name>
    <dbReference type="NCBI Taxonomy" id="215637"/>
    <lineage>
        <taxon>Eukaryota</taxon>
        <taxon>Fungi</taxon>
        <taxon>Fungi incertae sedis</taxon>
        <taxon>Zoopagomycota</taxon>
        <taxon>Kickxellomycotina</taxon>
        <taxon>Dimargaritomycetes</taxon>
        <taxon>Dimargaritales</taxon>
        <taxon>Dimargaritaceae</taxon>
        <taxon>Dimargaris</taxon>
    </lineage>
</organism>
<dbReference type="EMBL" id="ML004232">
    <property type="protein sequence ID" value="RKP33193.1"/>
    <property type="molecule type" value="Genomic_DNA"/>
</dbReference>
<evidence type="ECO:0000313" key="2">
    <source>
        <dbReference type="EMBL" id="RKP33193.1"/>
    </source>
</evidence>
<protein>
    <submittedName>
        <fullName evidence="2">Uncharacterized protein</fullName>
    </submittedName>
</protein>
<name>A0A4P9ZJF0_9FUNG</name>
<feature type="signal peptide" evidence="1">
    <location>
        <begin position="1"/>
        <end position="20"/>
    </location>
</feature>
<dbReference type="AlphaFoldDB" id="A0A4P9ZJF0"/>
<keyword evidence="3" id="KW-1185">Reference proteome</keyword>
<proteinExistence type="predicted"/>
<reference evidence="3" key="1">
    <citation type="journal article" date="2018" name="Nat. Microbiol.">
        <title>Leveraging single-cell genomics to expand the fungal tree of life.</title>
        <authorList>
            <person name="Ahrendt S.R."/>
            <person name="Quandt C.A."/>
            <person name="Ciobanu D."/>
            <person name="Clum A."/>
            <person name="Salamov A."/>
            <person name="Andreopoulos B."/>
            <person name="Cheng J.F."/>
            <person name="Woyke T."/>
            <person name="Pelin A."/>
            <person name="Henrissat B."/>
            <person name="Reynolds N.K."/>
            <person name="Benny G.L."/>
            <person name="Smith M.E."/>
            <person name="James T.Y."/>
            <person name="Grigoriev I.V."/>
        </authorList>
    </citation>
    <scope>NUCLEOTIDE SEQUENCE [LARGE SCALE GENOMIC DNA]</scope>
    <source>
        <strain evidence="3">RSA 468</strain>
    </source>
</reference>
<accession>A0A4P9ZJF0</accession>
<gene>
    <name evidence="2" type="ORF">BJ085DRAFT_30742</name>
</gene>
<sequence length="136" mass="14916">MKLLFATALILAAIVTAGMSHTNPAEPATSQQLTKCGFRSFAAKAAAAGAGCLDQVLLRKPFEQFAKDLPPEVPEMATKDPNPHDFVPVAQVIKMAQTMLFSNKYDSESDNRRPIDYLIFISKVLVMIINHNLPFP</sequence>
<keyword evidence="1" id="KW-0732">Signal</keyword>
<evidence type="ECO:0000256" key="1">
    <source>
        <dbReference type="SAM" id="SignalP"/>
    </source>
</evidence>